<keyword evidence="6" id="KW-1185">Reference proteome</keyword>
<dbReference type="InterPro" id="IPR028978">
    <property type="entry name" value="Chorismate_lyase_/UTRA_dom_sf"/>
</dbReference>
<dbReference type="Pfam" id="PF07702">
    <property type="entry name" value="UTRA"/>
    <property type="match status" value="1"/>
</dbReference>
<keyword evidence="3" id="KW-0804">Transcription</keyword>
<dbReference type="RefSeq" id="WP_097154547.1">
    <property type="nucleotide sequence ID" value="NZ_OBEL01000004.1"/>
</dbReference>
<dbReference type="PANTHER" id="PTHR44846">
    <property type="entry name" value="MANNOSYL-D-GLYCERATE TRANSPORT/METABOLISM SYSTEM REPRESSOR MNGR-RELATED"/>
    <property type="match status" value="1"/>
</dbReference>
<keyword evidence="2" id="KW-0238">DNA-binding</keyword>
<evidence type="ECO:0000256" key="1">
    <source>
        <dbReference type="ARBA" id="ARBA00023015"/>
    </source>
</evidence>
<dbReference type="SMART" id="SM00866">
    <property type="entry name" value="UTRA"/>
    <property type="match status" value="1"/>
</dbReference>
<dbReference type="InterPro" id="IPR050679">
    <property type="entry name" value="Bact_HTH_transcr_reg"/>
</dbReference>
<gene>
    <name evidence="5" type="ORF">SAMN06265368_3269</name>
</gene>
<dbReference type="SMART" id="SM00345">
    <property type="entry name" value="HTH_GNTR"/>
    <property type="match status" value="1"/>
</dbReference>
<dbReference type="EMBL" id="OBEL01000004">
    <property type="protein sequence ID" value="SNZ20166.1"/>
    <property type="molecule type" value="Genomic_DNA"/>
</dbReference>
<keyword evidence="1" id="KW-0805">Transcription regulation</keyword>
<dbReference type="PROSITE" id="PS50949">
    <property type="entry name" value="HTH_GNTR"/>
    <property type="match status" value="1"/>
</dbReference>
<sequence>MLSGEKISYRDVKNEILNRIHNRIWAPGSLMPGEIELAEEFGCARATVNRAMRELAEEGIIDRKRKAGTRVNIAPVRHAKFEIPLVRSEIEALGATYRYAFISRSVEVAPDWLRAQIGLGDEDKVLHIECMHYANNAPFQFEDRWINVAAAPQILDVDFSTISPNEWLVSELPFSDAEISFSASAVDERLARFLSMYKGEPHFLSERVTWLKGMPITFAQMSYGRGYRMTTRY</sequence>
<dbReference type="PANTHER" id="PTHR44846:SF16">
    <property type="entry name" value="TRANSCRIPTIONAL REGULATOR PHNF-RELATED"/>
    <property type="match status" value="1"/>
</dbReference>
<dbReference type="InterPro" id="IPR036388">
    <property type="entry name" value="WH-like_DNA-bd_sf"/>
</dbReference>
<dbReference type="InterPro" id="IPR036390">
    <property type="entry name" value="WH_DNA-bd_sf"/>
</dbReference>
<dbReference type="Proteomes" id="UP000219439">
    <property type="component" value="Unassembled WGS sequence"/>
</dbReference>
<dbReference type="AlphaFoldDB" id="A0A285PJ58"/>
<dbReference type="OrthoDB" id="9808698at2"/>
<evidence type="ECO:0000259" key="4">
    <source>
        <dbReference type="PROSITE" id="PS50949"/>
    </source>
</evidence>
<dbReference type="GO" id="GO:0003677">
    <property type="term" value="F:DNA binding"/>
    <property type="evidence" value="ECO:0007669"/>
    <property type="project" value="UniProtKB-KW"/>
</dbReference>
<proteinExistence type="predicted"/>
<dbReference type="PRINTS" id="PR00035">
    <property type="entry name" value="HTHGNTR"/>
</dbReference>
<evidence type="ECO:0000256" key="3">
    <source>
        <dbReference type="ARBA" id="ARBA00023163"/>
    </source>
</evidence>
<protein>
    <submittedName>
        <fullName evidence="5">Transcriptional regulator, GntR family</fullName>
    </submittedName>
</protein>
<dbReference type="CDD" id="cd07377">
    <property type="entry name" value="WHTH_GntR"/>
    <property type="match status" value="1"/>
</dbReference>
<dbReference type="GO" id="GO:0003700">
    <property type="term" value="F:DNA-binding transcription factor activity"/>
    <property type="evidence" value="ECO:0007669"/>
    <property type="project" value="InterPro"/>
</dbReference>
<dbReference type="Gene3D" id="1.10.10.10">
    <property type="entry name" value="Winged helix-like DNA-binding domain superfamily/Winged helix DNA-binding domain"/>
    <property type="match status" value="1"/>
</dbReference>
<evidence type="ECO:0000313" key="6">
    <source>
        <dbReference type="Proteomes" id="UP000219439"/>
    </source>
</evidence>
<dbReference type="Gene3D" id="3.40.1410.10">
    <property type="entry name" value="Chorismate lyase-like"/>
    <property type="match status" value="1"/>
</dbReference>
<dbReference type="SUPFAM" id="SSF64288">
    <property type="entry name" value="Chorismate lyase-like"/>
    <property type="match status" value="1"/>
</dbReference>
<evidence type="ECO:0000313" key="5">
    <source>
        <dbReference type="EMBL" id="SNZ20166.1"/>
    </source>
</evidence>
<dbReference type="InterPro" id="IPR000524">
    <property type="entry name" value="Tscrpt_reg_HTH_GntR"/>
</dbReference>
<organism evidence="5 6">
    <name type="scientific">Cohaesibacter gelatinilyticus</name>
    <dbReference type="NCBI Taxonomy" id="372072"/>
    <lineage>
        <taxon>Bacteria</taxon>
        <taxon>Pseudomonadati</taxon>
        <taxon>Pseudomonadota</taxon>
        <taxon>Alphaproteobacteria</taxon>
        <taxon>Hyphomicrobiales</taxon>
        <taxon>Cohaesibacteraceae</taxon>
    </lineage>
</organism>
<accession>A0A285PJ58</accession>
<feature type="domain" description="HTH gntR-type" evidence="4">
    <location>
        <begin position="6"/>
        <end position="74"/>
    </location>
</feature>
<dbReference type="SUPFAM" id="SSF46785">
    <property type="entry name" value="Winged helix' DNA-binding domain"/>
    <property type="match status" value="1"/>
</dbReference>
<evidence type="ECO:0000256" key="2">
    <source>
        <dbReference type="ARBA" id="ARBA00023125"/>
    </source>
</evidence>
<dbReference type="Pfam" id="PF00392">
    <property type="entry name" value="GntR"/>
    <property type="match status" value="1"/>
</dbReference>
<name>A0A285PJ58_9HYPH</name>
<dbReference type="InterPro" id="IPR011663">
    <property type="entry name" value="UTRA"/>
</dbReference>
<reference evidence="5 6" key="1">
    <citation type="submission" date="2017-09" db="EMBL/GenBank/DDBJ databases">
        <authorList>
            <person name="Ehlers B."/>
            <person name="Leendertz F.H."/>
        </authorList>
    </citation>
    <scope>NUCLEOTIDE SEQUENCE [LARGE SCALE GENOMIC DNA]</scope>
    <source>
        <strain evidence="5 6">DSM 18289</strain>
    </source>
</reference>